<keyword evidence="2" id="KW-1185">Reference proteome</keyword>
<accession>A0A7X2TLY0</accession>
<protein>
    <submittedName>
        <fullName evidence="1">SAM-dependent methyltransferase</fullName>
    </submittedName>
</protein>
<evidence type="ECO:0000313" key="2">
    <source>
        <dbReference type="Proteomes" id="UP000440513"/>
    </source>
</evidence>
<proteinExistence type="predicted"/>
<dbReference type="SUPFAM" id="SSF53335">
    <property type="entry name" value="S-adenosyl-L-methionine-dependent methyltransferases"/>
    <property type="match status" value="1"/>
</dbReference>
<name>A0A7X2TLY0_9FIRM</name>
<dbReference type="InterPro" id="IPR029063">
    <property type="entry name" value="SAM-dependent_MTases_sf"/>
</dbReference>
<keyword evidence="1" id="KW-0489">Methyltransferase</keyword>
<sequence>MKKTNPYQVTEWYRSVIRTQIKPGDLCIDATMGNGRDTLFLSQLAGPSGCVLAFDIQQAALDSTKALLQEHEHLAPVQLLLDSHAHMSSYADPGTVSCIVFNLGYLPSGDHSIATHKESTIVALEQGLELLKTGGCISLCIYSGGDSGFEERDGVLDYLKGLDSKKYLVVLSCYYNRPNHPPIPVIIYKM</sequence>
<dbReference type="Pfam" id="PF06962">
    <property type="entry name" value="rRNA_methylase"/>
    <property type="match status" value="1"/>
</dbReference>
<evidence type="ECO:0000313" key="1">
    <source>
        <dbReference type="EMBL" id="MST66742.1"/>
    </source>
</evidence>
<gene>
    <name evidence="1" type="ORF">FYJ57_08350</name>
</gene>
<dbReference type="Gene3D" id="3.40.50.150">
    <property type="entry name" value="Vaccinia Virus protein VP39"/>
    <property type="match status" value="1"/>
</dbReference>
<organism evidence="1 2">
    <name type="scientific">Oliverpabstia intestinalis</name>
    <dbReference type="NCBI Taxonomy" id="2606633"/>
    <lineage>
        <taxon>Bacteria</taxon>
        <taxon>Bacillati</taxon>
        <taxon>Bacillota</taxon>
        <taxon>Clostridia</taxon>
        <taxon>Lachnospirales</taxon>
        <taxon>Lachnospiraceae</taxon>
        <taxon>Oliverpabstia</taxon>
    </lineage>
</organism>
<dbReference type="GO" id="GO:0032259">
    <property type="term" value="P:methylation"/>
    <property type="evidence" value="ECO:0007669"/>
    <property type="project" value="UniProtKB-KW"/>
</dbReference>
<dbReference type="Proteomes" id="UP000440513">
    <property type="component" value="Unassembled WGS sequence"/>
</dbReference>
<dbReference type="PANTHER" id="PTHR35276">
    <property type="entry name" value="S-ADENOSYL-L-METHIONINE-DEPENDENT METHYLTRANSFERASES SUPERFAMILY PROTEIN"/>
    <property type="match status" value="1"/>
</dbReference>
<dbReference type="EMBL" id="VUMS01000013">
    <property type="protein sequence ID" value="MST66742.1"/>
    <property type="molecule type" value="Genomic_DNA"/>
</dbReference>
<dbReference type="GO" id="GO:0008168">
    <property type="term" value="F:methyltransferase activity"/>
    <property type="evidence" value="ECO:0007669"/>
    <property type="project" value="UniProtKB-KW"/>
</dbReference>
<comment type="caution">
    <text evidence="1">The sequence shown here is derived from an EMBL/GenBank/DDBJ whole genome shotgun (WGS) entry which is preliminary data.</text>
</comment>
<dbReference type="InterPro" id="IPR010719">
    <property type="entry name" value="MnmM_MeTrfase"/>
</dbReference>
<dbReference type="RefSeq" id="WP_154432321.1">
    <property type="nucleotide sequence ID" value="NZ_VUMS01000013.1"/>
</dbReference>
<keyword evidence="1" id="KW-0808">Transferase</keyword>
<dbReference type="AlphaFoldDB" id="A0A7X2TLY0"/>
<reference evidence="1 2" key="1">
    <citation type="submission" date="2019-08" db="EMBL/GenBank/DDBJ databases">
        <title>In-depth cultivation of the pig gut microbiome towards novel bacterial diversity and tailored functional studies.</title>
        <authorList>
            <person name="Wylensek D."/>
            <person name="Hitch T.C.A."/>
            <person name="Clavel T."/>
        </authorList>
    </citation>
    <scope>NUCLEOTIDE SEQUENCE [LARGE SCALE GENOMIC DNA]</scope>
    <source>
        <strain evidence="1 2">BSM-380-WT-5A</strain>
    </source>
</reference>
<dbReference type="PANTHER" id="PTHR35276:SF1">
    <property type="entry name" value="TRNA (MNM(5)S(2)U34)-METHYLTRANSFERASE, CHLOROPLASTIC"/>
    <property type="match status" value="1"/>
</dbReference>